<evidence type="ECO:0000256" key="9">
    <source>
        <dbReference type="SAM" id="Phobius"/>
    </source>
</evidence>
<proteinExistence type="inferred from homology"/>
<evidence type="ECO:0000313" key="11">
    <source>
        <dbReference type="Proteomes" id="UP000264353"/>
    </source>
</evidence>
<dbReference type="FunFam" id="1.20.1280.290:FF:000001">
    <property type="entry name" value="Bidirectional sugar transporter SWEET"/>
    <property type="match status" value="1"/>
</dbReference>
<reference evidence="10 11" key="1">
    <citation type="submission" date="2018-06" db="EMBL/GenBank/DDBJ databases">
        <title>WGS assembly of Brassica rapa FPsc.</title>
        <authorList>
            <person name="Bowman J."/>
            <person name="Kohchi T."/>
            <person name="Yamato K."/>
            <person name="Jenkins J."/>
            <person name="Shu S."/>
            <person name="Ishizaki K."/>
            <person name="Yamaoka S."/>
            <person name="Nishihama R."/>
            <person name="Nakamura Y."/>
            <person name="Berger F."/>
            <person name="Adam C."/>
            <person name="Aki S."/>
            <person name="Althoff F."/>
            <person name="Araki T."/>
            <person name="Arteaga-Vazquez M."/>
            <person name="Balasubrmanian S."/>
            <person name="Bauer D."/>
            <person name="Boehm C."/>
            <person name="Briginshaw L."/>
            <person name="Caballero-Perez J."/>
            <person name="Catarino B."/>
            <person name="Chen F."/>
            <person name="Chiyoda S."/>
            <person name="Chovatia M."/>
            <person name="Davies K."/>
            <person name="Delmans M."/>
            <person name="Demura T."/>
            <person name="Dierschke T."/>
            <person name="Dolan L."/>
            <person name="Dorantes-Acosta A."/>
            <person name="Eklund D."/>
            <person name="Florent S."/>
            <person name="Flores-Sandoval E."/>
            <person name="Fujiyama A."/>
            <person name="Fukuzawa H."/>
            <person name="Galik B."/>
            <person name="Grimanelli D."/>
            <person name="Grimwood J."/>
            <person name="Grossniklaus U."/>
            <person name="Hamada T."/>
            <person name="Haseloff J."/>
            <person name="Hetherington A."/>
            <person name="Higo A."/>
            <person name="Hirakawa Y."/>
            <person name="Hundley H."/>
            <person name="Ikeda Y."/>
            <person name="Inoue K."/>
            <person name="Inoue S."/>
            <person name="Ishida S."/>
            <person name="Jia Q."/>
            <person name="Kakita M."/>
            <person name="Kanazawa T."/>
            <person name="Kawai Y."/>
            <person name="Kawashima T."/>
            <person name="Kennedy M."/>
            <person name="Kinose K."/>
            <person name="Kinoshita T."/>
            <person name="Kohara Y."/>
            <person name="Koide E."/>
            <person name="Komatsu K."/>
            <person name="Kopischke S."/>
            <person name="Kubo M."/>
            <person name="Kyozuka J."/>
            <person name="Lagercrantz U."/>
            <person name="Lin S."/>
            <person name="Lindquist E."/>
            <person name="Lipzen A."/>
            <person name="Lu C."/>
            <person name="Luna E."/>
            <person name="Martienssen R."/>
            <person name="Minamino N."/>
            <person name="Mizutani M."/>
            <person name="Mizutani M."/>
            <person name="Mochizuki N."/>
            <person name="Monte I."/>
            <person name="Mosher R."/>
            <person name="Nagasaki H."/>
            <person name="Nakagami H."/>
            <person name="Naramoto S."/>
            <person name="Nishitani K."/>
            <person name="Ohtani M."/>
            <person name="Okamoto T."/>
            <person name="Okumura M."/>
            <person name="Phillips J."/>
            <person name="Pollak B."/>
            <person name="Reinders A."/>
            <person name="Roevekamp M."/>
            <person name="Sano R."/>
            <person name="Sawa S."/>
            <person name="Schmid M."/>
            <person name="Shirakawa M."/>
            <person name="Solano R."/>
            <person name="Spunde A."/>
            <person name="Suetsugu N."/>
            <person name="Sugano S."/>
            <person name="Sugiyama A."/>
            <person name="Sun R."/>
            <person name="Suzuki Y."/>
            <person name="Takenaka M."/>
            <person name="Takezawa D."/>
            <person name="Tomogane H."/>
            <person name="Tsuzuki M."/>
            <person name="Ueda T."/>
            <person name="Umeda M."/>
            <person name="Ward J."/>
            <person name="Watanabe Y."/>
            <person name="Yazaki K."/>
            <person name="Yokoyama R."/>
            <person name="Yoshitake Y."/>
            <person name="Yotsui I."/>
            <person name="Zachgo S."/>
            <person name="Schmutz J."/>
        </authorList>
    </citation>
    <scope>NUCLEOTIDE SEQUENCE [LARGE SCALE GENOMIC DNA]</scope>
    <source>
        <strain evidence="11">cv. B-3</strain>
    </source>
</reference>
<comment type="similarity">
    <text evidence="2">Belongs to the SWEET sugar transporter family.</text>
</comment>
<evidence type="ECO:0000256" key="6">
    <source>
        <dbReference type="ARBA" id="ARBA00022737"/>
    </source>
</evidence>
<keyword evidence="6" id="KW-0677">Repeat</keyword>
<keyword evidence="7 9" id="KW-1133">Transmembrane helix</keyword>
<feature type="transmembrane region" description="Helical" evidence="9">
    <location>
        <begin position="6"/>
        <end position="28"/>
    </location>
</feature>
<name>A0A398A458_BRACM</name>
<evidence type="ECO:0000256" key="5">
    <source>
        <dbReference type="ARBA" id="ARBA00022692"/>
    </source>
</evidence>
<accession>A0A398A458</accession>
<dbReference type="EMBL" id="CM010630">
    <property type="protein sequence ID" value="RID72581.1"/>
    <property type="molecule type" value="Genomic_DNA"/>
</dbReference>
<evidence type="ECO:0000256" key="2">
    <source>
        <dbReference type="ARBA" id="ARBA00007809"/>
    </source>
</evidence>
<dbReference type="Gene3D" id="1.20.1280.290">
    <property type="match status" value="1"/>
</dbReference>
<sequence>MAEPSFYIGVIGNVISVLVFLSPVETFWKIVKRKSTEEYNSLPYICTLLGSSLWTYYGIVTPGEYLVSTVPNGVGFVFGTIQLILYGIYRNAKPAGLSNGSSEIAADEEEGLTSRAPLLS</sequence>
<dbReference type="Pfam" id="PF03083">
    <property type="entry name" value="MtN3_slv"/>
    <property type="match status" value="1"/>
</dbReference>
<dbReference type="GO" id="GO:0012505">
    <property type="term" value="C:endomembrane system"/>
    <property type="evidence" value="ECO:0007669"/>
    <property type="project" value="UniProtKB-SubCell"/>
</dbReference>
<evidence type="ECO:0000256" key="1">
    <source>
        <dbReference type="ARBA" id="ARBA00004127"/>
    </source>
</evidence>
<dbReference type="AlphaFoldDB" id="A0A398A458"/>
<dbReference type="GO" id="GO:0016020">
    <property type="term" value="C:membrane"/>
    <property type="evidence" value="ECO:0007669"/>
    <property type="project" value="InterPro"/>
</dbReference>
<keyword evidence="4" id="KW-0762">Sugar transport</keyword>
<dbReference type="InterPro" id="IPR004316">
    <property type="entry name" value="SWEET_rpt"/>
</dbReference>
<evidence type="ECO:0008006" key="12">
    <source>
        <dbReference type="Google" id="ProtNLM"/>
    </source>
</evidence>
<keyword evidence="8 9" id="KW-0472">Membrane</keyword>
<evidence type="ECO:0000256" key="7">
    <source>
        <dbReference type="ARBA" id="ARBA00022989"/>
    </source>
</evidence>
<dbReference type="Proteomes" id="UP000264353">
    <property type="component" value="Chromosome A3"/>
</dbReference>
<dbReference type="InterPro" id="IPR047664">
    <property type="entry name" value="SWEET"/>
</dbReference>
<feature type="transmembrane region" description="Helical" evidence="9">
    <location>
        <begin position="65"/>
        <end position="89"/>
    </location>
</feature>
<evidence type="ECO:0000256" key="3">
    <source>
        <dbReference type="ARBA" id="ARBA00022448"/>
    </source>
</evidence>
<evidence type="ECO:0000313" key="10">
    <source>
        <dbReference type="EMBL" id="RID72581.1"/>
    </source>
</evidence>
<evidence type="ECO:0000256" key="4">
    <source>
        <dbReference type="ARBA" id="ARBA00022597"/>
    </source>
</evidence>
<keyword evidence="3" id="KW-0813">Transport</keyword>
<dbReference type="PANTHER" id="PTHR10791">
    <property type="entry name" value="RAG1-ACTIVATING PROTEIN 1"/>
    <property type="match status" value="1"/>
</dbReference>
<protein>
    <recommendedName>
        <fullName evidence="12">Bidirectional sugar transporter SWEET</fullName>
    </recommendedName>
</protein>
<dbReference type="PANTHER" id="PTHR10791:SF120">
    <property type="entry name" value="BIDIRECTIONAL SUGAR TRANSPORTER SWEET17"/>
    <property type="match status" value="1"/>
</dbReference>
<keyword evidence="5 9" id="KW-0812">Transmembrane</keyword>
<gene>
    <name evidence="10" type="ORF">BRARA_C04468</name>
</gene>
<evidence type="ECO:0000256" key="8">
    <source>
        <dbReference type="ARBA" id="ARBA00023136"/>
    </source>
</evidence>
<comment type="subcellular location">
    <subcellularLocation>
        <location evidence="1">Endomembrane system</location>
        <topology evidence="1">Multi-pass membrane protein</topology>
    </subcellularLocation>
</comment>
<organism evidence="10 11">
    <name type="scientific">Brassica campestris</name>
    <name type="common">Field mustard</name>
    <dbReference type="NCBI Taxonomy" id="3711"/>
    <lineage>
        <taxon>Eukaryota</taxon>
        <taxon>Viridiplantae</taxon>
        <taxon>Streptophyta</taxon>
        <taxon>Embryophyta</taxon>
        <taxon>Tracheophyta</taxon>
        <taxon>Spermatophyta</taxon>
        <taxon>Magnoliopsida</taxon>
        <taxon>eudicotyledons</taxon>
        <taxon>Gunneridae</taxon>
        <taxon>Pentapetalae</taxon>
        <taxon>rosids</taxon>
        <taxon>malvids</taxon>
        <taxon>Brassicales</taxon>
        <taxon>Brassicaceae</taxon>
        <taxon>Brassiceae</taxon>
        <taxon>Brassica</taxon>
    </lineage>
</organism>
<feature type="transmembrane region" description="Helical" evidence="9">
    <location>
        <begin position="40"/>
        <end position="59"/>
    </location>
</feature>
<dbReference type="GO" id="GO:0051119">
    <property type="term" value="F:sugar transmembrane transporter activity"/>
    <property type="evidence" value="ECO:0007669"/>
    <property type="project" value="InterPro"/>
</dbReference>